<organism evidence="1 2">
    <name type="scientific">Peptoniphilus ovalis</name>
    <dbReference type="NCBI Taxonomy" id="2841503"/>
    <lineage>
        <taxon>Bacteria</taxon>
        <taxon>Bacillati</taxon>
        <taxon>Bacillota</taxon>
        <taxon>Tissierellia</taxon>
        <taxon>Tissierellales</taxon>
        <taxon>Peptoniphilaceae</taxon>
        <taxon>Peptoniphilus</taxon>
    </lineage>
</organism>
<gene>
    <name evidence="1" type="ORF">KQI68_06455</name>
</gene>
<proteinExistence type="predicted"/>
<accession>A0ABS6FJ64</accession>
<keyword evidence="2" id="KW-1185">Reference proteome</keyword>
<dbReference type="EMBL" id="JAHLQO010000004">
    <property type="protein sequence ID" value="MBU5669478.1"/>
    <property type="molecule type" value="Genomic_DNA"/>
</dbReference>
<dbReference type="RefSeq" id="WP_216549311.1">
    <property type="nucleotide sequence ID" value="NZ_JAHLQO010000004.1"/>
</dbReference>
<protein>
    <submittedName>
        <fullName evidence="1">Uncharacterized protein</fullName>
    </submittedName>
</protein>
<comment type="caution">
    <text evidence="1">The sequence shown here is derived from an EMBL/GenBank/DDBJ whole genome shotgun (WGS) entry which is preliminary data.</text>
</comment>
<reference evidence="1 2" key="1">
    <citation type="submission" date="2021-06" db="EMBL/GenBank/DDBJ databases">
        <authorList>
            <person name="Sun Q."/>
            <person name="Li D."/>
        </authorList>
    </citation>
    <scope>NUCLEOTIDE SEQUENCE [LARGE SCALE GENOMIC DNA]</scope>
    <source>
        <strain evidence="1 2">MSJ-1</strain>
    </source>
</reference>
<dbReference type="Proteomes" id="UP000783742">
    <property type="component" value="Unassembled WGS sequence"/>
</dbReference>
<sequence length="125" mass="14917">MKSIAQKSKYYVGNEMETILENVSKSAKDFLENLEERSHTERQNRENFYKTIIEDISHLPVEKVKYDRFNETYKVTWKWDFKPLTINVLADSIQACTSDIIIQTIKYLENETTKLKNIKDYIKEI</sequence>
<evidence type="ECO:0000313" key="2">
    <source>
        <dbReference type="Proteomes" id="UP000783742"/>
    </source>
</evidence>
<name>A0ABS6FJ64_9FIRM</name>
<evidence type="ECO:0000313" key="1">
    <source>
        <dbReference type="EMBL" id="MBU5669478.1"/>
    </source>
</evidence>